<dbReference type="SMART" id="SM00454">
    <property type="entry name" value="SAM"/>
    <property type="match status" value="1"/>
</dbReference>
<feature type="transmembrane region" description="Helical" evidence="5">
    <location>
        <begin position="177"/>
        <end position="197"/>
    </location>
</feature>
<reference evidence="8" key="1">
    <citation type="journal article" date="2017" name="Cell">
        <title>Insights into land plant evolution garnered from the Marchantia polymorpha genome.</title>
        <authorList>
            <person name="Bowman J.L."/>
            <person name="Kohchi T."/>
            <person name="Yamato K.T."/>
            <person name="Jenkins J."/>
            <person name="Shu S."/>
            <person name="Ishizaki K."/>
            <person name="Yamaoka S."/>
            <person name="Nishihama R."/>
            <person name="Nakamura Y."/>
            <person name="Berger F."/>
            <person name="Adam C."/>
            <person name="Aki S.S."/>
            <person name="Althoff F."/>
            <person name="Araki T."/>
            <person name="Arteaga-Vazquez M.A."/>
            <person name="Balasubrmanian S."/>
            <person name="Barry K."/>
            <person name="Bauer D."/>
            <person name="Boehm C.R."/>
            <person name="Briginshaw L."/>
            <person name="Caballero-Perez J."/>
            <person name="Catarino B."/>
            <person name="Chen F."/>
            <person name="Chiyoda S."/>
            <person name="Chovatia M."/>
            <person name="Davies K.M."/>
            <person name="Delmans M."/>
            <person name="Demura T."/>
            <person name="Dierschke T."/>
            <person name="Dolan L."/>
            <person name="Dorantes-Acosta A.E."/>
            <person name="Eklund D.M."/>
            <person name="Florent S.N."/>
            <person name="Flores-Sandoval E."/>
            <person name="Fujiyama A."/>
            <person name="Fukuzawa H."/>
            <person name="Galik B."/>
            <person name="Grimanelli D."/>
            <person name="Grimwood J."/>
            <person name="Grossniklaus U."/>
            <person name="Hamada T."/>
            <person name="Haseloff J."/>
            <person name="Hetherington A.J."/>
            <person name="Higo A."/>
            <person name="Hirakawa Y."/>
            <person name="Hundley H.N."/>
            <person name="Ikeda Y."/>
            <person name="Inoue K."/>
            <person name="Inoue S.I."/>
            <person name="Ishida S."/>
            <person name="Jia Q."/>
            <person name="Kakita M."/>
            <person name="Kanazawa T."/>
            <person name="Kawai Y."/>
            <person name="Kawashima T."/>
            <person name="Kennedy M."/>
            <person name="Kinose K."/>
            <person name="Kinoshita T."/>
            <person name="Kohara Y."/>
            <person name="Koide E."/>
            <person name="Komatsu K."/>
            <person name="Kopischke S."/>
            <person name="Kubo M."/>
            <person name="Kyozuka J."/>
            <person name="Lagercrantz U."/>
            <person name="Lin S.S."/>
            <person name="Lindquist E."/>
            <person name="Lipzen A.M."/>
            <person name="Lu C.W."/>
            <person name="De Luna E."/>
            <person name="Martienssen R.A."/>
            <person name="Minamino N."/>
            <person name="Mizutani M."/>
            <person name="Mizutani M."/>
            <person name="Mochizuki N."/>
            <person name="Monte I."/>
            <person name="Mosher R."/>
            <person name="Nagasaki H."/>
            <person name="Nakagami H."/>
            <person name="Naramoto S."/>
            <person name="Nishitani K."/>
            <person name="Ohtani M."/>
            <person name="Okamoto T."/>
            <person name="Okumura M."/>
            <person name="Phillips J."/>
            <person name="Pollak B."/>
            <person name="Reinders A."/>
            <person name="Rovekamp M."/>
            <person name="Sano R."/>
            <person name="Sawa S."/>
            <person name="Schmid M.W."/>
            <person name="Shirakawa M."/>
            <person name="Solano R."/>
            <person name="Spunde A."/>
            <person name="Suetsugu N."/>
            <person name="Sugano S."/>
            <person name="Sugiyama A."/>
            <person name="Sun R."/>
            <person name="Suzuki Y."/>
            <person name="Takenaka M."/>
            <person name="Takezawa D."/>
            <person name="Tomogane H."/>
            <person name="Tsuzuki M."/>
            <person name="Ueda T."/>
            <person name="Umeda M."/>
            <person name="Ward J.M."/>
            <person name="Watanabe Y."/>
            <person name="Yazaki K."/>
            <person name="Yokoyama R."/>
            <person name="Yoshitake Y."/>
            <person name="Yotsui I."/>
            <person name="Zachgo S."/>
            <person name="Schmutz J."/>
        </authorList>
    </citation>
    <scope>NUCLEOTIDE SEQUENCE [LARGE SCALE GENOMIC DNA]</scope>
    <source>
        <strain evidence="8">Tak-1</strain>
    </source>
</reference>
<keyword evidence="2" id="KW-0963">Cytoplasm</keyword>
<dbReference type="SUPFAM" id="SSF47769">
    <property type="entry name" value="SAM/Pointed domain"/>
    <property type="match status" value="1"/>
</dbReference>
<comment type="subcellular location">
    <subcellularLocation>
        <location evidence="1">Cytoplasm</location>
    </subcellularLocation>
</comment>
<organism evidence="7 8">
    <name type="scientific">Marchantia polymorpha</name>
    <name type="common">Common liverwort</name>
    <name type="synonym">Marchantia aquatica</name>
    <dbReference type="NCBI Taxonomy" id="3197"/>
    <lineage>
        <taxon>Eukaryota</taxon>
        <taxon>Viridiplantae</taxon>
        <taxon>Streptophyta</taxon>
        <taxon>Embryophyta</taxon>
        <taxon>Marchantiophyta</taxon>
        <taxon>Marchantiopsida</taxon>
        <taxon>Marchantiidae</taxon>
        <taxon>Marchantiales</taxon>
        <taxon>Marchantiaceae</taxon>
        <taxon>Marchantia</taxon>
    </lineage>
</organism>
<keyword evidence="8" id="KW-1185">Reference proteome</keyword>
<dbReference type="OMA" id="FWINFIP"/>
<dbReference type="GO" id="GO:0034128">
    <property type="term" value="P:negative regulation of MyD88-independent toll-like receptor signaling pathway"/>
    <property type="evidence" value="ECO:0007669"/>
    <property type="project" value="InterPro"/>
</dbReference>
<dbReference type="InterPro" id="IPR001660">
    <property type="entry name" value="SAM"/>
</dbReference>
<dbReference type="Proteomes" id="UP000244005">
    <property type="component" value="Unassembled WGS sequence"/>
</dbReference>
<dbReference type="InterPro" id="IPR013761">
    <property type="entry name" value="SAM/pointed_sf"/>
</dbReference>
<evidence type="ECO:0000256" key="2">
    <source>
        <dbReference type="ARBA" id="ARBA00022490"/>
    </source>
</evidence>
<feature type="transmembrane region" description="Helical" evidence="5">
    <location>
        <begin position="218"/>
        <end position="240"/>
    </location>
</feature>
<dbReference type="AlphaFoldDB" id="A0A2R6WAY5"/>
<dbReference type="InterPro" id="IPR039184">
    <property type="entry name" value="SARM1"/>
</dbReference>
<evidence type="ECO:0000256" key="3">
    <source>
        <dbReference type="ARBA" id="ARBA00022737"/>
    </source>
</evidence>
<evidence type="ECO:0000256" key="5">
    <source>
        <dbReference type="SAM" id="Phobius"/>
    </source>
</evidence>
<gene>
    <name evidence="7" type="ORF">MARPO_0116s0002</name>
</gene>
<dbReference type="GO" id="GO:0048678">
    <property type="term" value="P:response to axon injury"/>
    <property type="evidence" value="ECO:0007669"/>
    <property type="project" value="InterPro"/>
</dbReference>
<protein>
    <recommendedName>
        <fullName evidence="6">SAM domain-containing protein</fullName>
    </recommendedName>
</protein>
<keyword evidence="5" id="KW-0812">Transmembrane</keyword>
<feature type="transmembrane region" description="Helical" evidence="5">
    <location>
        <begin position="139"/>
        <end position="157"/>
    </location>
</feature>
<sequence>MLCVSNRQSGLARMHSSARAWSLSAASGPSQLRFDYSARRMVSGDSSRGFASPNHRIPPLKLSFSSCWHLSRKYGRVGAAGFRESGRRIATTRIVGSKFDRGVRRVGRKRTKLEDGIQKGFKKVGLEAQYNNLPQWSGAVPYVVVGLETVFMVTWAAGLRGRTLQVGVDYLSGDGLLIIMLGFNFVVGWLASQVSTWRVQRLAPSLLPREKRSKTKPGFFDFLVSFWINFIPFGNFLAWLRTAVKEGRAESAANALVYIVPSLFRLVLWTQGISLGRVEQVAWLLGAIHRPYDAARLRNDRLIAAVELRQEKASREKDGKDALSEEPQPKELTLEEMAIIQQRKELEEFDMLLAKSTNSTSAIPGSPEDWSVGDVLQWLAKEGFARYATNFAENDIDGSVLMQLTIEDLRDELGIQSLGDRKKFEKSIEQLKSKDWR</sequence>
<evidence type="ECO:0000313" key="8">
    <source>
        <dbReference type="Proteomes" id="UP000244005"/>
    </source>
</evidence>
<dbReference type="OrthoDB" id="1934836at2759"/>
<evidence type="ECO:0000256" key="4">
    <source>
        <dbReference type="ARBA" id="ARBA00022801"/>
    </source>
</evidence>
<dbReference type="GO" id="GO:0003953">
    <property type="term" value="F:NAD+ nucleosidase activity"/>
    <property type="evidence" value="ECO:0007669"/>
    <property type="project" value="InterPro"/>
</dbReference>
<keyword evidence="5" id="KW-0472">Membrane</keyword>
<dbReference type="EMBL" id="KZ772788">
    <property type="protein sequence ID" value="PTQ31011.1"/>
    <property type="molecule type" value="Genomic_DNA"/>
</dbReference>
<keyword evidence="5" id="KW-1133">Transmembrane helix</keyword>
<dbReference type="GO" id="GO:0035591">
    <property type="term" value="F:signaling adaptor activity"/>
    <property type="evidence" value="ECO:0007669"/>
    <property type="project" value="InterPro"/>
</dbReference>
<keyword evidence="4" id="KW-0378">Hydrolase</keyword>
<dbReference type="Pfam" id="PF00536">
    <property type="entry name" value="SAM_1"/>
    <property type="match status" value="1"/>
</dbReference>
<name>A0A2R6WAY5_MARPO</name>
<accession>A0A2R6WAY5</accession>
<proteinExistence type="predicted"/>
<dbReference type="Gramene" id="Mp4g20000.1">
    <property type="protein sequence ID" value="Mp4g20000.1.cds"/>
    <property type="gene ID" value="Mp4g20000"/>
</dbReference>
<evidence type="ECO:0000259" key="6">
    <source>
        <dbReference type="PROSITE" id="PS50105"/>
    </source>
</evidence>
<evidence type="ECO:0000313" key="7">
    <source>
        <dbReference type="EMBL" id="PTQ31011.1"/>
    </source>
</evidence>
<feature type="domain" description="SAM" evidence="6">
    <location>
        <begin position="370"/>
        <end position="434"/>
    </location>
</feature>
<dbReference type="PROSITE" id="PS50105">
    <property type="entry name" value="SAM_DOMAIN"/>
    <property type="match status" value="1"/>
</dbReference>
<dbReference type="PANTHER" id="PTHR22998:SF1">
    <property type="entry name" value="NAD(+) HYDROLASE SARM1"/>
    <property type="match status" value="1"/>
</dbReference>
<dbReference type="GO" id="GO:0005737">
    <property type="term" value="C:cytoplasm"/>
    <property type="evidence" value="ECO:0007669"/>
    <property type="project" value="UniProtKB-SubCell"/>
</dbReference>
<dbReference type="Gene3D" id="1.10.150.50">
    <property type="entry name" value="Transcription Factor, Ets-1"/>
    <property type="match status" value="1"/>
</dbReference>
<dbReference type="PANTHER" id="PTHR22998">
    <property type="entry name" value="SARM1"/>
    <property type="match status" value="1"/>
</dbReference>
<keyword evidence="3" id="KW-0677">Repeat</keyword>
<evidence type="ECO:0000256" key="1">
    <source>
        <dbReference type="ARBA" id="ARBA00004496"/>
    </source>
</evidence>